<organism evidence="2 3">
    <name type="scientific">Gleimia europaea ACS-120-V-Col10b</name>
    <dbReference type="NCBI Taxonomy" id="883069"/>
    <lineage>
        <taxon>Bacteria</taxon>
        <taxon>Bacillati</taxon>
        <taxon>Actinomycetota</taxon>
        <taxon>Actinomycetes</taxon>
        <taxon>Actinomycetales</taxon>
        <taxon>Actinomycetaceae</taxon>
        <taxon>Gleimia</taxon>
    </lineage>
</organism>
<dbReference type="AlphaFoldDB" id="A0A9W5VWH6"/>
<name>A0A9W5VWH6_9ACTO</name>
<feature type="transmembrane region" description="Helical" evidence="1">
    <location>
        <begin position="59"/>
        <end position="80"/>
    </location>
</feature>
<keyword evidence="3" id="KW-1185">Reference proteome</keyword>
<feature type="transmembrane region" description="Helical" evidence="1">
    <location>
        <begin position="86"/>
        <end position="110"/>
    </location>
</feature>
<sequence length="117" mass="12093">MTALLVIFGLLFVAAATLGTALIASIVKEDAWHGSALRLPVHSDDPEVVRHVHRASLPILGALVFIALAHGATLVILAFYPSVATAVKAAVIVAGLVTVGGLAATLISYAKNPHIKR</sequence>
<comment type="caution">
    <text evidence="2">The sequence shown here is derived from an EMBL/GenBank/DDBJ whole genome shotgun (WGS) entry which is preliminary data.</text>
</comment>
<dbReference type="OrthoDB" id="3267614at2"/>
<keyword evidence="1" id="KW-0812">Transmembrane</keyword>
<protein>
    <submittedName>
        <fullName evidence="2">Uncharacterized protein</fullName>
    </submittedName>
</protein>
<dbReference type="RefSeq" id="WP_016444078.1">
    <property type="nucleotide sequence ID" value="NZ_KE150266.1"/>
</dbReference>
<accession>A0A9W5VWH6</accession>
<dbReference type="EMBL" id="AGWN01000001">
    <property type="protein sequence ID" value="EPD30966.1"/>
    <property type="molecule type" value="Genomic_DNA"/>
</dbReference>
<keyword evidence="1" id="KW-1133">Transmembrane helix</keyword>
<evidence type="ECO:0000256" key="1">
    <source>
        <dbReference type="SAM" id="Phobius"/>
    </source>
</evidence>
<feature type="transmembrane region" description="Helical" evidence="1">
    <location>
        <begin position="6"/>
        <end position="27"/>
    </location>
</feature>
<reference evidence="2 3" key="1">
    <citation type="submission" date="2013-05" db="EMBL/GenBank/DDBJ databases">
        <title>The Genome Sequence of Actinomyces europaeus ACS-120-V-COL10B.</title>
        <authorList>
            <consortium name="The Broad Institute Genomics Platform"/>
            <person name="Earl A."/>
            <person name="Ward D."/>
            <person name="Feldgarden M."/>
            <person name="Gevers D."/>
            <person name="Saerens B."/>
            <person name="Vaneechoutte M."/>
            <person name="Walker B."/>
            <person name="Young S."/>
            <person name="Zeng Q."/>
            <person name="Gargeya S."/>
            <person name="Fitzgerald M."/>
            <person name="Haas B."/>
            <person name="Abouelleil A."/>
            <person name="Allen A.W."/>
            <person name="Alvarado L."/>
            <person name="Arachchi H.M."/>
            <person name="Berlin A.M."/>
            <person name="Chapman S.B."/>
            <person name="Gainer-Dewar J."/>
            <person name="Goldberg J."/>
            <person name="Griggs A."/>
            <person name="Gujja S."/>
            <person name="Hansen M."/>
            <person name="Howarth C."/>
            <person name="Imamovic A."/>
            <person name="Ireland A."/>
            <person name="Larimer J."/>
            <person name="McCowan C."/>
            <person name="Murphy C."/>
            <person name="Pearson M."/>
            <person name="Poon T.W."/>
            <person name="Priest M."/>
            <person name="Roberts A."/>
            <person name="Saif S."/>
            <person name="Shea T."/>
            <person name="Sisk P."/>
            <person name="Sykes S."/>
            <person name="Wortman J."/>
            <person name="Nusbaum C."/>
            <person name="Birren B."/>
        </authorList>
    </citation>
    <scope>NUCLEOTIDE SEQUENCE [LARGE SCALE GENOMIC DNA]</scope>
    <source>
        <strain evidence="2 3">ACS-120-V-Col10b</strain>
    </source>
</reference>
<proteinExistence type="predicted"/>
<evidence type="ECO:0000313" key="3">
    <source>
        <dbReference type="Proteomes" id="UP000014387"/>
    </source>
</evidence>
<keyword evidence="1" id="KW-0472">Membrane</keyword>
<evidence type="ECO:0000313" key="2">
    <source>
        <dbReference type="EMBL" id="EPD30966.1"/>
    </source>
</evidence>
<gene>
    <name evidence="2" type="ORF">HMPREF9238_00722</name>
</gene>
<dbReference type="Proteomes" id="UP000014387">
    <property type="component" value="Unassembled WGS sequence"/>
</dbReference>